<accession>A0A9X2PHZ7</accession>
<dbReference type="InterPro" id="IPR012831">
    <property type="entry name" value="CobZ"/>
</dbReference>
<reference evidence="6" key="1">
    <citation type="submission" date="2022-08" db="EMBL/GenBank/DDBJ databases">
        <authorList>
            <person name="Li F."/>
        </authorList>
    </citation>
    <scope>NUCLEOTIDE SEQUENCE</scope>
    <source>
        <strain evidence="6">MQZ15Z-1</strain>
    </source>
</reference>
<evidence type="ECO:0000313" key="7">
    <source>
        <dbReference type="Proteomes" id="UP001151088"/>
    </source>
</evidence>
<keyword evidence="3" id="KW-0274">FAD</keyword>
<organism evidence="6 7">
    <name type="scientific">Ancylobacter mangrovi</name>
    <dbReference type="NCBI Taxonomy" id="2972472"/>
    <lineage>
        <taxon>Bacteria</taxon>
        <taxon>Pseudomonadati</taxon>
        <taxon>Pseudomonadota</taxon>
        <taxon>Alphaproteobacteria</taxon>
        <taxon>Hyphomicrobiales</taxon>
        <taxon>Xanthobacteraceae</taxon>
        <taxon>Ancylobacter</taxon>
    </lineage>
</organism>
<comment type="cofactor">
    <cofactor evidence="1">
        <name>FAD</name>
        <dbReference type="ChEBI" id="CHEBI:57692"/>
    </cofactor>
</comment>
<keyword evidence="4" id="KW-0560">Oxidoreductase</keyword>
<evidence type="ECO:0000313" key="6">
    <source>
        <dbReference type="EMBL" id="MCS0496533.1"/>
    </source>
</evidence>
<dbReference type="Gene3D" id="3.90.700.10">
    <property type="entry name" value="Succinate dehydrogenase/fumarate reductase flavoprotein, catalytic domain"/>
    <property type="match status" value="1"/>
</dbReference>
<keyword evidence="2" id="KW-0285">Flavoprotein</keyword>
<name>A0A9X2PHZ7_9HYPH</name>
<dbReference type="InterPro" id="IPR050315">
    <property type="entry name" value="FAD-oxidoreductase_2"/>
</dbReference>
<dbReference type="NCBIfam" id="NF006130">
    <property type="entry name" value="PRK08274.1"/>
    <property type="match status" value="1"/>
</dbReference>
<keyword evidence="7" id="KW-1185">Reference proteome</keyword>
<dbReference type="EMBL" id="JANTHZ010000007">
    <property type="protein sequence ID" value="MCS0496533.1"/>
    <property type="molecule type" value="Genomic_DNA"/>
</dbReference>
<feature type="domain" description="FAD-dependent oxidoreductase 2 FAD-binding" evidence="5">
    <location>
        <begin position="17"/>
        <end position="444"/>
    </location>
</feature>
<dbReference type="AlphaFoldDB" id="A0A9X2PHZ7"/>
<dbReference type="PANTHER" id="PTHR43400:SF7">
    <property type="entry name" value="FAD-DEPENDENT OXIDOREDUCTASE 2 FAD BINDING DOMAIN-CONTAINING PROTEIN"/>
    <property type="match status" value="1"/>
</dbReference>
<dbReference type="NCBIfam" id="TIGR02485">
    <property type="entry name" value="CobZ_N-term"/>
    <property type="match status" value="1"/>
</dbReference>
<dbReference type="InterPro" id="IPR036188">
    <property type="entry name" value="FAD/NAD-bd_sf"/>
</dbReference>
<evidence type="ECO:0000259" key="5">
    <source>
        <dbReference type="Pfam" id="PF00890"/>
    </source>
</evidence>
<sequence>MAARENGAESGPRGPYDVLVIGGGNAALCAAISASRDGARVLVLEAAPRFYRGGNTRHTRNMRCAHDTATEILTGPYTEDEFFDDLLRVTGGQTDEELARHMIHESKDMLNWIVEQGVRFQPSLGGTLSLGRTNSFFLGGGRSMLNELYRTAEGLGVEVAYDSEVVALDIDDGTFRAATVRRGDALVRIEARALVAAAGGFEANIDWLKEGWGEVAENFLIRGTPYNRGTVLKMLMAAGVETIGDPTQCHAVAIDARAPKFDGGIITRLDCVVFGIVVNNRCERFYDEGEDIWPKRYAIWGRLVAAQPDQIAYIIFDARSLELFMPSLFPPISGASIAELAGKLGLDAEKLTATVEGFNAAVQPGTFDDKTLDDCRTVGLSPPKTHWARRIETAPFYAYPVRPGITFTYLATRIDREARMRMADGRPARNMFAAGEIMAGNVLGRGYAAGIGMTIGSVFGRIAGREAASNARQ</sequence>
<gene>
    <name evidence="6" type="primary">tcuA</name>
    <name evidence="6" type="ORF">NVS89_15635</name>
</gene>
<dbReference type="InterPro" id="IPR003953">
    <property type="entry name" value="FAD-dep_OxRdtase_2_FAD-bd"/>
</dbReference>
<dbReference type="RefSeq" id="WP_258733697.1">
    <property type="nucleotide sequence ID" value="NZ_JANTHZ010000007.1"/>
</dbReference>
<dbReference type="SUPFAM" id="SSF51905">
    <property type="entry name" value="FAD/NAD(P)-binding domain"/>
    <property type="match status" value="1"/>
</dbReference>
<dbReference type="Gene3D" id="3.50.50.60">
    <property type="entry name" value="FAD/NAD(P)-binding domain"/>
    <property type="match status" value="1"/>
</dbReference>
<evidence type="ECO:0000256" key="4">
    <source>
        <dbReference type="ARBA" id="ARBA00023002"/>
    </source>
</evidence>
<proteinExistence type="predicted"/>
<dbReference type="SUPFAM" id="SSF56425">
    <property type="entry name" value="Succinate dehydrogenase/fumarate reductase flavoprotein, catalytic domain"/>
    <property type="match status" value="1"/>
</dbReference>
<protein>
    <submittedName>
        <fullName evidence="6">FAD-dependent tricarballylate dehydrogenase TcuA</fullName>
    </submittedName>
</protein>
<evidence type="ECO:0000256" key="3">
    <source>
        <dbReference type="ARBA" id="ARBA00022827"/>
    </source>
</evidence>
<dbReference type="Pfam" id="PF00890">
    <property type="entry name" value="FAD_binding_2"/>
    <property type="match status" value="1"/>
</dbReference>
<dbReference type="PANTHER" id="PTHR43400">
    <property type="entry name" value="FUMARATE REDUCTASE"/>
    <property type="match status" value="1"/>
</dbReference>
<evidence type="ECO:0000256" key="2">
    <source>
        <dbReference type="ARBA" id="ARBA00022630"/>
    </source>
</evidence>
<comment type="caution">
    <text evidence="6">The sequence shown here is derived from an EMBL/GenBank/DDBJ whole genome shotgun (WGS) entry which is preliminary data.</text>
</comment>
<dbReference type="Proteomes" id="UP001151088">
    <property type="component" value="Unassembled WGS sequence"/>
</dbReference>
<dbReference type="GO" id="GO:0016491">
    <property type="term" value="F:oxidoreductase activity"/>
    <property type="evidence" value="ECO:0007669"/>
    <property type="project" value="UniProtKB-KW"/>
</dbReference>
<dbReference type="InterPro" id="IPR027477">
    <property type="entry name" value="Succ_DH/fumarate_Rdtase_cat_sf"/>
</dbReference>
<evidence type="ECO:0000256" key="1">
    <source>
        <dbReference type="ARBA" id="ARBA00001974"/>
    </source>
</evidence>